<reference evidence="5" key="1">
    <citation type="submission" date="2022-07" db="EMBL/GenBank/DDBJ databases">
        <title>Genome analysis of Parmales, a sister group of diatoms, reveals the evolutionary specialization of diatoms from phago-mixotrophs to photoautotrophs.</title>
        <authorList>
            <person name="Ban H."/>
            <person name="Sato S."/>
            <person name="Yoshikawa S."/>
            <person name="Kazumasa Y."/>
            <person name="Nakamura Y."/>
            <person name="Ichinomiya M."/>
            <person name="Saitoh K."/>
            <person name="Sato N."/>
            <person name="Blanc-Mathieu R."/>
            <person name="Endo H."/>
            <person name="Kuwata A."/>
            <person name="Ogata H."/>
        </authorList>
    </citation>
    <scope>NUCLEOTIDE SEQUENCE</scope>
</reference>
<name>A0A9W7E7K4_9STRA</name>
<dbReference type="GO" id="GO:0009190">
    <property type="term" value="P:cyclic nucleotide biosynthetic process"/>
    <property type="evidence" value="ECO:0007669"/>
    <property type="project" value="InterPro"/>
</dbReference>
<dbReference type="GO" id="GO:0005737">
    <property type="term" value="C:cytoplasm"/>
    <property type="evidence" value="ECO:0007669"/>
    <property type="project" value="TreeGrafter"/>
</dbReference>
<sequence length="1847" mass="205489">MPDLVIRPRVRFSPHFPHPSPPLSHPKEFQYGNTFRTDFVVSIHDLSGFSSLCNRWKDTPDLVADKVNSVFDKLIQIMTSQGGDIISFAGDALIVGWSPVTESPNLDNKYISKAVRKALRSMEMMEEWLHEEQQLLLDVHSAITLGNANLVRVGTPGKCMQFFITGPALDKASIALSLSRAGEIICCDAIKNATLNSPGFKTASWMPCADSDQFFTYNAAVMQNMTLEEENVATISRERRRSQNGILSEMQYKHQRNLALKKSASTVRAEKRKYSTINLSAVSSSLIKERIKYFVPTSALKYLEQMGKREDIKDAHMVRTVTTIFVNFVVSNKVSCTLNAKEALEQCMWYQTLFTHAMEILEREEHGGMVRQFLVDDKGCNLIVVFGTPEYTHQDDPLRAVRFVHALQNEIQYCKMGIGVTTGKNYCGSVGNLSRREYAVVGDSVNRAARLMLVEGVATLVDLATYTATVNDFEFKERALLQVKGDTQKMHVYEPLRPAQQSHSGIMDSMRIDFSGRPQEKKKMIECLYKKSVVYISGPEGYGKSRFLAYTSACAEKLGFPTYSASGSESRKGVSYFAVGELIKQILRLNTDTYESLDMQGKYLYIERQLDMVVENFLTPHKSFGNQSTQNMLAVSGLLSRKEFGGGYNKNSRRESESSLESSWNSRRMSGISLRSHLSNVSSAAAKILSIGESYEMVDGDEDSEQKSSATNQSLSGRADSFREARDGTPPANSRKRSNSVFSIGRSSSSGSIKSFLSSSSKDLDNNGVSQNGSVLQSSLDRHTRPRLLTNPADMGALDGRGFHLFGGFGSAKVGPMTLSNTDEEETNEGDDNASIGASSFAYSEAPTIGTMASFNTLGGRKEKKKKYYQLEMVDFLCLMQATIDIGITAPLSSAIQEMSSLVRANTLDKLFYYILSAQRNAVIIVDNAQYLDMTSWSLLEKLARRSRASSIFFSGKKSLMERAPSLKRALSSSKAVVIELSPLDKSSLGTMTSYMCKGGKWPKRLLEMILDNTFGVPEQCAKVIEMLLRSKLVEVVEEGKGKDGKEAILRFAEDATILQCITSFAQGAETRMVEQFDNLDKMSQVMIQIASVFGSYFTVEMITELLPFVHRKDNAKIKSSFIALCASDWFRPDNANERKKFSAQNDLKELFEDFLKSKGTKTFSFADERTRTTAYGTILVTERMKLHSEAAECITSTWFDDLQAVFPMLAMHYKEAHAPEEEVKALQMAASGFVRTGYLEQAVISYNRMIELSETVKFTKFERFDKGETLAAWNLTLAQCEFMLGHLSEVKTALNASLQWLQISGKKKVTLNSSLGTKDLNKIFVSLGKGLFMKTPPAKVSLKGDKLNTSAVKALGFLLFVSMLDSDEDNVVLYGVHLLKELIDAQSPQGTYAAVVVCHVLARFARGWMGKKACSFICGKTDVLLNNQKWYKEGSWASLCLLSSFEHYGSKIKKSKQLADEVLDKLQNMGSVIGHMEALMLVTSSEIMLGEKAAVDMHCVAFKSIGSLQKNPIAIVWESMCRCRKFEIGSMLLEAEEYEEVRRTLKDIRKVTKAKGGLAERTDDERTEDESARNSEGLSDDELVRRDLEKLPKTIQVQAHMVEATCVLILGMNEADFWTISFESCSRAVDVMEQCNFLSACCLDSFFGIACVPLYLIREATNPENTGSGEEGKEAKKKDTLAIFKRALACCDKVVKECSGSLRPLQASLEEVEKLLEGKTSVAAARGKLLKCKSELEQECSYYWSIVDSLEGELEMNAASRRPTFQNSEAQKLIKYKGFQVAPAELEAVINTNPKVADCAVIPVEDAQGGEVPRAYAVKSEDIDDDELLAYVEERVSPHKKLRVCG</sequence>
<feature type="compositionally biased region" description="Polar residues" evidence="3">
    <location>
        <begin position="767"/>
        <end position="779"/>
    </location>
</feature>
<proteinExistence type="predicted"/>
<feature type="region of interest" description="Disordered" evidence="3">
    <location>
        <begin position="1557"/>
        <end position="1580"/>
    </location>
</feature>
<gene>
    <name evidence="5" type="ORF">TrRE_jg13225</name>
</gene>
<dbReference type="Pfam" id="PF13193">
    <property type="entry name" value="AMP-binding_C"/>
    <property type="match status" value="1"/>
</dbReference>
<keyword evidence="1" id="KW-0547">Nucleotide-binding</keyword>
<feature type="compositionally biased region" description="Low complexity" evidence="3">
    <location>
        <begin position="739"/>
        <end position="761"/>
    </location>
</feature>
<dbReference type="GO" id="GO:0005524">
    <property type="term" value="F:ATP binding"/>
    <property type="evidence" value="ECO:0007669"/>
    <property type="project" value="UniProtKB-KW"/>
</dbReference>
<feature type="domain" description="Guanylate cyclase" evidence="4">
    <location>
        <begin position="322"/>
        <end position="452"/>
    </location>
</feature>
<evidence type="ECO:0000256" key="2">
    <source>
        <dbReference type="ARBA" id="ARBA00022840"/>
    </source>
</evidence>
<dbReference type="Proteomes" id="UP001165082">
    <property type="component" value="Unassembled WGS sequence"/>
</dbReference>
<dbReference type="InterPro" id="IPR027417">
    <property type="entry name" value="P-loop_NTPase"/>
</dbReference>
<feature type="region of interest" description="Disordered" evidence="3">
    <location>
        <begin position="698"/>
        <end position="794"/>
    </location>
</feature>
<evidence type="ECO:0000313" key="6">
    <source>
        <dbReference type="Proteomes" id="UP001165082"/>
    </source>
</evidence>
<evidence type="ECO:0000313" key="5">
    <source>
        <dbReference type="EMBL" id="GMH68433.1"/>
    </source>
</evidence>
<dbReference type="InterPro" id="IPR025110">
    <property type="entry name" value="AMP-bd_C"/>
</dbReference>
<dbReference type="Gene3D" id="3.30.70.1230">
    <property type="entry name" value="Nucleotide cyclase"/>
    <property type="match status" value="2"/>
</dbReference>
<evidence type="ECO:0000256" key="3">
    <source>
        <dbReference type="SAM" id="MobiDB-lite"/>
    </source>
</evidence>
<dbReference type="SUPFAM" id="SSF52540">
    <property type="entry name" value="P-loop containing nucleoside triphosphate hydrolases"/>
    <property type="match status" value="1"/>
</dbReference>
<organism evidence="5 6">
    <name type="scientific">Triparma retinervis</name>
    <dbReference type="NCBI Taxonomy" id="2557542"/>
    <lineage>
        <taxon>Eukaryota</taxon>
        <taxon>Sar</taxon>
        <taxon>Stramenopiles</taxon>
        <taxon>Ochrophyta</taxon>
        <taxon>Bolidophyceae</taxon>
        <taxon>Parmales</taxon>
        <taxon>Triparmaceae</taxon>
        <taxon>Triparma</taxon>
    </lineage>
</organism>
<dbReference type="InterPro" id="IPR045851">
    <property type="entry name" value="AMP-bd_C_sf"/>
</dbReference>
<dbReference type="OrthoDB" id="194468at2759"/>
<dbReference type="Pfam" id="PF00211">
    <property type="entry name" value="Guanylate_cyc"/>
    <property type="match status" value="1"/>
</dbReference>
<feature type="compositionally biased region" description="Basic and acidic residues" evidence="3">
    <location>
        <begin position="1559"/>
        <end position="1574"/>
    </location>
</feature>
<keyword evidence="2" id="KW-0067">ATP-binding</keyword>
<dbReference type="GO" id="GO:0004016">
    <property type="term" value="F:adenylate cyclase activity"/>
    <property type="evidence" value="ECO:0007669"/>
    <property type="project" value="TreeGrafter"/>
</dbReference>
<feature type="compositionally biased region" description="Polar residues" evidence="3">
    <location>
        <begin position="707"/>
        <end position="716"/>
    </location>
</feature>
<dbReference type="CDD" id="cd07302">
    <property type="entry name" value="CHD"/>
    <property type="match status" value="1"/>
</dbReference>
<keyword evidence="6" id="KW-1185">Reference proteome</keyword>
<accession>A0A9W7E7K4</accession>
<dbReference type="PANTHER" id="PTHR16305:SF28">
    <property type="entry name" value="GUANYLATE CYCLASE DOMAIN-CONTAINING PROTEIN"/>
    <property type="match status" value="1"/>
</dbReference>
<dbReference type="SUPFAM" id="SSF56801">
    <property type="entry name" value="Acetyl-CoA synthetase-like"/>
    <property type="match status" value="1"/>
</dbReference>
<dbReference type="EMBL" id="BRXZ01002709">
    <property type="protein sequence ID" value="GMH68433.1"/>
    <property type="molecule type" value="Genomic_DNA"/>
</dbReference>
<evidence type="ECO:0000259" key="4">
    <source>
        <dbReference type="PROSITE" id="PS50125"/>
    </source>
</evidence>
<dbReference type="InterPro" id="IPR029787">
    <property type="entry name" value="Nucleotide_cyclase"/>
</dbReference>
<dbReference type="Gene3D" id="3.30.300.30">
    <property type="match status" value="1"/>
</dbReference>
<dbReference type="InterPro" id="IPR001054">
    <property type="entry name" value="A/G_cyclase"/>
</dbReference>
<dbReference type="SUPFAM" id="SSF55073">
    <property type="entry name" value="Nucleotide cyclase"/>
    <property type="match status" value="2"/>
</dbReference>
<dbReference type="GO" id="GO:0035556">
    <property type="term" value="P:intracellular signal transduction"/>
    <property type="evidence" value="ECO:0007669"/>
    <property type="project" value="InterPro"/>
</dbReference>
<feature type="domain" description="Guanylate cyclase" evidence="4">
    <location>
        <begin position="40"/>
        <end position="173"/>
    </location>
</feature>
<comment type="caution">
    <text evidence="5">The sequence shown here is derived from an EMBL/GenBank/DDBJ whole genome shotgun (WGS) entry which is preliminary data.</text>
</comment>
<dbReference type="PANTHER" id="PTHR16305">
    <property type="entry name" value="TESTICULAR SOLUBLE ADENYLYL CYCLASE"/>
    <property type="match status" value="1"/>
</dbReference>
<protein>
    <recommendedName>
        <fullName evidence="4">Guanylate cyclase domain-containing protein</fullName>
    </recommendedName>
</protein>
<dbReference type="PROSITE" id="PS50125">
    <property type="entry name" value="GUANYLATE_CYCLASE_2"/>
    <property type="match status" value="2"/>
</dbReference>
<evidence type="ECO:0000256" key="1">
    <source>
        <dbReference type="ARBA" id="ARBA00022741"/>
    </source>
</evidence>